<name>A0A7J7JD53_BUGNE</name>
<evidence type="ECO:0000313" key="3">
    <source>
        <dbReference type="Proteomes" id="UP000593567"/>
    </source>
</evidence>
<keyword evidence="1" id="KW-0732">Signal</keyword>
<evidence type="ECO:0000256" key="1">
    <source>
        <dbReference type="SAM" id="SignalP"/>
    </source>
</evidence>
<proteinExistence type="predicted"/>
<feature type="chain" id="PRO_5029740378" evidence="1">
    <location>
        <begin position="22"/>
        <end position="67"/>
    </location>
</feature>
<gene>
    <name evidence="2" type="ORF">EB796_017722</name>
</gene>
<comment type="caution">
    <text evidence="2">The sequence shown here is derived from an EMBL/GenBank/DDBJ whole genome shotgun (WGS) entry which is preliminary data.</text>
</comment>
<accession>A0A7J7JD53</accession>
<dbReference type="Proteomes" id="UP000593567">
    <property type="component" value="Unassembled WGS sequence"/>
</dbReference>
<dbReference type="EMBL" id="VXIV02002641">
    <property type="protein sequence ID" value="KAF6023967.1"/>
    <property type="molecule type" value="Genomic_DNA"/>
</dbReference>
<dbReference type="AlphaFoldDB" id="A0A7J7JD53"/>
<keyword evidence="3" id="KW-1185">Reference proteome</keyword>
<evidence type="ECO:0000313" key="2">
    <source>
        <dbReference type="EMBL" id="KAF6023967.1"/>
    </source>
</evidence>
<sequence>MTKFISATSLIIIEFVTKIHAIFSITLTSNKTNMSSDLGLNNQIPENHTKVTITPETLGLANHRQFY</sequence>
<protein>
    <submittedName>
        <fullName evidence="2">Uncharacterized protein</fullName>
    </submittedName>
</protein>
<reference evidence="2" key="1">
    <citation type="submission" date="2020-06" db="EMBL/GenBank/DDBJ databases">
        <title>Draft genome of Bugula neritina, a colonial animal packing powerful symbionts and potential medicines.</title>
        <authorList>
            <person name="Rayko M."/>
        </authorList>
    </citation>
    <scope>NUCLEOTIDE SEQUENCE [LARGE SCALE GENOMIC DNA]</scope>
    <source>
        <strain evidence="2">Kwan_BN1</strain>
    </source>
</reference>
<feature type="signal peptide" evidence="1">
    <location>
        <begin position="1"/>
        <end position="21"/>
    </location>
</feature>
<organism evidence="2 3">
    <name type="scientific">Bugula neritina</name>
    <name type="common">Brown bryozoan</name>
    <name type="synonym">Sertularia neritina</name>
    <dbReference type="NCBI Taxonomy" id="10212"/>
    <lineage>
        <taxon>Eukaryota</taxon>
        <taxon>Metazoa</taxon>
        <taxon>Spiralia</taxon>
        <taxon>Lophotrochozoa</taxon>
        <taxon>Bryozoa</taxon>
        <taxon>Gymnolaemata</taxon>
        <taxon>Cheilostomatida</taxon>
        <taxon>Flustrina</taxon>
        <taxon>Buguloidea</taxon>
        <taxon>Bugulidae</taxon>
        <taxon>Bugula</taxon>
    </lineage>
</organism>